<dbReference type="PROSITE" id="PS50093">
    <property type="entry name" value="PKD"/>
    <property type="match status" value="1"/>
</dbReference>
<organism evidence="2 3">
    <name type="scientific">Arachidicoccus ginsenosidivorans</name>
    <dbReference type="NCBI Taxonomy" id="496057"/>
    <lineage>
        <taxon>Bacteria</taxon>
        <taxon>Pseudomonadati</taxon>
        <taxon>Bacteroidota</taxon>
        <taxon>Chitinophagia</taxon>
        <taxon>Chitinophagales</taxon>
        <taxon>Chitinophagaceae</taxon>
        <taxon>Arachidicoccus</taxon>
    </lineage>
</organism>
<evidence type="ECO:0000259" key="1">
    <source>
        <dbReference type="PROSITE" id="PS50093"/>
    </source>
</evidence>
<gene>
    <name evidence="2" type="ORF">FSB73_21465</name>
</gene>
<dbReference type="InterPro" id="IPR005046">
    <property type="entry name" value="DUF285"/>
</dbReference>
<dbReference type="Gene3D" id="2.60.40.10">
    <property type="entry name" value="Immunoglobulins"/>
    <property type="match status" value="2"/>
</dbReference>
<dbReference type="EMBL" id="CP042434">
    <property type="protein sequence ID" value="QEC73848.1"/>
    <property type="molecule type" value="Genomic_DNA"/>
</dbReference>
<dbReference type="InterPro" id="IPR026444">
    <property type="entry name" value="Secre_tail"/>
</dbReference>
<dbReference type="InterPro" id="IPR013783">
    <property type="entry name" value="Ig-like_fold"/>
</dbReference>
<dbReference type="NCBIfam" id="TIGR04183">
    <property type="entry name" value="Por_Secre_tail"/>
    <property type="match status" value="1"/>
</dbReference>
<evidence type="ECO:0000313" key="2">
    <source>
        <dbReference type="EMBL" id="QEC73848.1"/>
    </source>
</evidence>
<reference evidence="2 3" key="1">
    <citation type="journal article" date="2017" name="Int. J. Syst. Evol. Microbiol.">
        <title>Arachidicoccus ginsenosidivorans sp. nov., with ginsenoside-converting activity isolated from ginseng cultivating soil.</title>
        <authorList>
            <person name="Siddiqi M.Z."/>
            <person name="Aslam Z."/>
            <person name="Im W.T."/>
        </authorList>
    </citation>
    <scope>NUCLEOTIDE SEQUENCE [LARGE SCALE GENOMIC DNA]</scope>
    <source>
        <strain evidence="2 3">Gsoil 809</strain>
    </source>
</reference>
<feature type="domain" description="PKD" evidence="1">
    <location>
        <begin position="94"/>
        <end position="126"/>
    </location>
</feature>
<dbReference type="KEGG" id="agi:FSB73_21465"/>
<keyword evidence="3" id="KW-1185">Reference proteome</keyword>
<dbReference type="SUPFAM" id="SSF51126">
    <property type="entry name" value="Pectin lyase-like"/>
    <property type="match status" value="1"/>
</dbReference>
<dbReference type="InterPro" id="IPR011050">
    <property type="entry name" value="Pectin_lyase_fold/virulence"/>
</dbReference>
<dbReference type="AlphaFoldDB" id="A0A5B8VUL8"/>
<dbReference type="Pfam" id="PF18962">
    <property type="entry name" value="Por_Secre_tail"/>
    <property type="match status" value="1"/>
</dbReference>
<proteinExistence type="predicted"/>
<dbReference type="InterPro" id="IPR011889">
    <property type="entry name" value="Liste_lipo_26"/>
</dbReference>
<dbReference type="NCBIfam" id="TIGR02167">
    <property type="entry name" value="Liste_lipo_26"/>
    <property type="match status" value="5"/>
</dbReference>
<sequence>MPAYSKAQLPSGSITFFVLDYPFLIFVMKRNLLLLFFAGFMVLRTMATPLHKEAASSQAATAITDGFITTWRTDAANQAIVIPINTTYAGQYNYTVNWGDGNIINNQTANATHTYASPGTHSVTITGDFPAIDMYNTISVSGNNQRLLTVEQWGNGSWKGMENAFRFCQNLTTVPNANGPIFEPNASLNSMFYDCNGLNCDLNLWDLTNVINISQMFHGATAFNGNLADWNVANVTNMTNLFDKALVFNRDISKWDVSKVKLMDNMFTNARAFNGDISKWNVGSVTSMNNMFGLALTFNQDISKWDVSKVTNMFFMFSNAPAFNQNLNSWDVSRVTDMSYMFQGDGVFNGDIHSWNVGSVTNMIGMFSSASAFNQDISGWDVRKVVSMSGMFASASSFNQNISGWQTNALTQMDHMFNLASAFNQNIGSWNVANVTSMNSAFSQATAFNQNLGNWQVGKVIDMANMLDGTGLSAINYESTLAGWATETLKTGVSLGVAGLKYCAISARQHLINTDSWQIVGDRPVCLVPAVPDGAGIVYVDSAVVTPGDGSSWTSALQYLSDATESAKTNTAIKEVHIAKGTYYPTGDKDLLYSDSAFVLTRPGLKILGGYANGGAGHDINAYPTILSGDLGLADDSADNANNVLIIRDVAGTVDSLIVDGLTIANGNAIFDFNDFDNVNYAGGICLNHVFANTVLRNCIIRNNYGMLGSALSISGPLTVYTDPGQISSPQIQNCIITNNTVAPIPGLPLMVGSTCICTAASPMISHCDFTDNKAILGGAFENSGGTPVFYNCRFMRDTAIGLWGIYNVQNGGTVLINCAILDNINLGYTSTADPNTASLNSNAVIGNLMDATCRLINTTIAGNKSLISPTTDRPLIYNIKESASYITNSIIWGNTTNTVLDSLTSVPSKIAYSLLEGQGAVPANHVLDGSSNPPVFVDLTGSDYHLMTGSVAMDAGLDDSLTQALQLYLPTITGGGLDLAGAARFNGAAIDLGAYEFASSGPLPVTLQVFKGTLQNGVADLRWTSGVEAGLKDYTVERGTDGKSFNKLGVVAATGSNSQYGFKTAQVTPTAYYRLQMTDQNGKTSYSAIIKITQNKAPEGGFLVYPNPAKDYLHIQTDRQGRLSIYNASGRLAKALQLKAGTSTIDISGLGAGSYFAVLEAVHLNGEKMQGKRQAFIIK</sequence>
<dbReference type="InterPro" id="IPR035986">
    <property type="entry name" value="PKD_dom_sf"/>
</dbReference>
<dbReference type="Pfam" id="PF03382">
    <property type="entry name" value="DUF285"/>
    <property type="match status" value="2"/>
</dbReference>
<dbReference type="SUPFAM" id="SSF49299">
    <property type="entry name" value="PKD domain"/>
    <property type="match status" value="1"/>
</dbReference>
<protein>
    <submittedName>
        <fullName evidence="2">BspA family leucine-rich repeat surface protein</fullName>
    </submittedName>
</protein>
<dbReference type="Proteomes" id="UP000321291">
    <property type="component" value="Chromosome"/>
</dbReference>
<name>A0A5B8VUL8_9BACT</name>
<dbReference type="CDD" id="cd00146">
    <property type="entry name" value="PKD"/>
    <property type="match status" value="1"/>
</dbReference>
<accession>A0A5B8VUL8</accession>
<dbReference type="InterPro" id="IPR000601">
    <property type="entry name" value="PKD_dom"/>
</dbReference>
<evidence type="ECO:0000313" key="3">
    <source>
        <dbReference type="Proteomes" id="UP000321291"/>
    </source>
</evidence>